<name>A0ABP7FHN5_9ACTN</name>
<dbReference type="PANTHER" id="PTHR42912:SF93">
    <property type="entry name" value="N6-ADENOSINE-METHYLTRANSFERASE TMT1A"/>
    <property type="match status" value="1"/>
</dbReference>
<keyword evidence="3" id="KW-1185">Reference proteome</keyword>
<accession>A0ABP7FHN5</accession>
<evidence type="ECO:0000259" key="1">
    <source>
        <dbReference type="Pfam" id="PF13649"/>
    </source>
</evidence>
<evidence type="ECO:0000313" key="3">
    <source>
        <dbReference type="Proteomes" id="UP001500908"/>
    </source>
</evidence>
<dbReference type="EMBL" id="BAABDD010000006">
    <property type="protein sequence ID" value="GAA3737574.1"/>
    <property type="molecule type" value="Genomic_DNA"/>
</dbReference>
<gene>
    <name evidence="2" type="ORF">GCM10022402_16940</name>
</gene>
<dbReference type="RefSeq" id="WP_344969262.1">
    <property type="nucleotide sequence ID" value="NZ_BAABDD010000006.1"/>
</dbReference>
<evidence type="ECO:0000313" key="2">
    <source>
        <dbReference type="EMBL" id="GAA3737574.1"/>
    </source>
</evidence>
<protein>
    <recommendedName>
        <fullName evidence="1">Methyltransferase domain-containing protein</fullName>
    </recommendedName>
</protein>
<dbReference type="Pfam" id="PF13649">
    <property type="entry name" value="Methyltransf_25"/>
    <property type="match status" value="1"/>
</dbReference>
<dbReference type="InterPro" id="IPR050508">
    <property type="entry name" value="Methyltransf_Superfamily"/>
</dbReference>
<dbReference type="InterPro" id="IPR041698">
    <property type="entry name" value="Methyltransf_25"/>
</dbReference>
<dbReference type="Proteomes" id="UP001500908">
    <property type="component" value="Unassembled WGS sequence"/>
</dbReference>
<dbReference type="SUPFAM" id="SSF53335">
    <property type="entry name" value="S-adenosyl-L-methionine-dependent methyltransferases"/>
    <property type="match status" value="1"/>
</dbReference>
<dbReference type="CDD" id="cd02440">
    <property type="entry name" value="AdoMet_MTases"/>
    <property type="match status" value="1"/>
</dbReference>
<organism evidence="2 3">
    <name type="scientific">Salinactinospora qingdaonensis</name>
    <dbReference type="NCBI Taxonomy" id="702744"/>
    <lineage>
        <taxon>Bacteria</taxon>
        <taxon>Bacillati</taxon>
        <taxon>Actinomycetota</taxon>
        <taxon>Actinomycetes</taxon>
        <taxon>Streptosporangiales</taxon>
        <taxon>Nocardiopsidaceae</taxon>
        <taxon>Salinactinospora</taxon>
    </lineage>
</organism>
<sequence length="360" mass="39674">MATAPTPVPDGMRADVELTQRGRSELQFLQAMRAGLRPMQTRLRERLENGTALSGGSGDIAALRAAVDAELADDSDLGLIGAALRWNRAVLTPRAVDAFEDRSAELTAKAAPPDAAAITDRGEQHVPRYWRYEFHGTTGGWDGHEHMGFIHHELVYRYLLVPSFPGDIFQQRANVADLAPREDYADICDLGCGTGQFTMKLAQRYPTARLTGVDLSIAELRYAQRRAAEAGLSWDLVRAPAEDTGLAGDSHDLVASFILLHEIPPHAIRNVFAEAFRILRPGGDLVFSDVAPYHRRSPYHAWNDDWDAENGHEPWWRTAATIDLVAVATEAGFVDVRQEPLSESAYPWVTLARKPEGSAS</sequence>
<reference evidence="3" key="1">
    <citation type="journal article" date="2019" name="Int. J. Syst. Evol. Microbiol.">
        <title>The Global Catalogue of Microorganisms (GCM) 10K type strain sequencing project: providing services to taxonomists for standard genome sequencing and annotation.</title>
        <authorList>
            <consortium name="The Broad Institute Genomics Platform"/>
            <consortium name="The Broad Institute Genome Sequencing Center for Infectious Disease"/>
            <person name="Wu L."/>
            <person name="Ma J."/>
        </authorList>
    </citation>
    <scope>NUCLEOTIDE SEQUENCE [LARGE SCALE GENOMIC DNA]</scope>
    <source>
        <strain evidence="3">JCM 17137</strain>
    </source>
</reference>
<dbReference type="Gene3D" id="3.40.50.150">
    <property type="entry name" value="Vaccinia Virus protein VP39"/>
    <property type="match status" value="1"/>
</dbReference>
<feature type="domain" description="Methyltransferase" evidence="1">
    <location>
        <begin position="187"/>
        <end position="283"/>
    </location>
</feature>
<comment type="caution">
    <text evidence="2">The sequence shown here is derived from an EMBL/GenBank/DDBJ whole genome shotgun (WGS) entry which is preliminary data.</text>
</comment>
<dbReference type="PANTHER" id="PTHR42912">
    <property type="entry name" value="METHYLTRANSFERASE"/>
    <property type="match status" value="1"/>
</dbReference>
<dbReference type="InterPro" id="IPR029063">
    <property type="entry name" value="SAM-dependent_MTases_sf"/>
</dbReference>
<proteinExistence type="predicted"/>